<feature type="coiled-coil region" evidence="10">
    <location>
        <begin position="273"/>
        <end position="300"/>
    </location>
</feature>
<dbReference type="NCBIfam" id="TIGR03929">
    <property type="entry name" value="T7_esaA_Nterm"/>
    <property type="match status" value="1"/>
</dbReference>
<feature type="transmembrane region" description="Helical" evidence="12">
    <location>
        <begin position="1031"/>
        <end position="1055"/>
    </location>
</feature>
<dbReference type="GO" id="GO:0005886">
    <property type="term" value="C:plasma membrane"/>
    <property type="evidence" value="ECO:0007669"/>
    <property type="project" value="UniProtKB-SubCell"/>
</dbReference>
<feature type="region of interest" description="Disordered" evidence="11">
    <location>
        <begin position="582"/>
        <end position="683"/>
    </location>
</feature>
<dbReference type="AlphaFoldDB" id="A0A162CQI1"/>
<sequence>MKTFDKRWLVFLVLIIALASGLSYLALNQETDTAEPAEVQTMSVALVNEDQGAEFNGTPLAFGEAFVQSINRNNNHDWYVVSRGVAESGIQNNTYDMMVVIPNDFSDKALSIDSENPEQVILEYKINASENVRVKEEAEKTASNILNDFNRRIIDVYFASVIGNLQDAQDNISEIIAQQSVYTNTYNESIYQPLAGYTDQFGYIKDNTQLSKDSFGGFEELMESYENQLVENTELDQNYLSSLEDASQLKESNNTNIYSFQDSFNQFYQGLVSGDVERQLQNLQTANSQINEQFQGMQANNQRNSVAFLSTANQERNIVSHAVDLRNHLRSSLQQVEQMQSRVQNILNPEEPDSLSGNIRNRLTAILEDAFENDEQLSINSLFENPDQTVRGRINEQIKQLPSLNPDDFTGYGLPERTVREILNVIAVTEKYNSEFEYIRPENGDPVLGEEINRLVNHLRGNGLSVSDTVRLPKNEKDGQIFTLNIPDKYELRYLGIQLPGHDEGNYTFTYLRNNEILLPTNEKGKMTVNVTLRLKNDQELDDIYKPIKWGWNLKQEDLTNVDEPDEYAYQGVTPLLVSNTTAEQSEDPEDNQEPENENEADNGTEPENGNPVEDVVDEDENGSDPNEDGENGSEGENGQNPSPGKPGNGEGDSDDNNSELPPREEEEDEQEEEEEEPEPERVVVINNQISHEILSPIENLDNTTRTLINTVANTISSYQQLLSSYESYFGLNMSHHRLLGFLEERTLKQIGEQREDSLYNLFNVKEISGLLTDYITNQIVASITEEIARPLTAFEQQIDQYRQQIVQANDGMDQLAEKIAATSQQASVLNESLNQTLEDVARWREETVQLLEAQGDIQASADEEQAAMLNLGSEFQPLMMSSQSLADQAQSNLNSAETVYQTFETIDEQADSIQQSGESIVTEAETLSIDLTNKLFEDQAFADNFANVFDNSRIGDRQNENLYDFLSNPVRTSNQGTITSSNAFTPYFLVLICSIVVLFTAYVISTIHQKRLSADQFAAEKSIVGRNTPITLITAGIGILEGIVIGIVSSYYLPISDLNMLQLTMVMVLLVTSMLLLSTYLLRQMKMIGMFILLVVLSMYLFFTDALGVGVRGLSAIERFSPLQYVESLLSDMVQGTASLFAASLILIVLIVIGVFTNLFVLIRSKREEDLGNENRAEAS</sequence>
<feature type="transmembrane region" description="Helical" evidence="12">
    <location>
        <begin position="1061"/>
        <end position="1083"/>
    </location>
</feature>
<dbReference type="STRING" id="519424.AZF04_13130"/>
<evidence type="ECO:0000256" key="2">
    <source>
        <dbReference type="ARBA" id="ARBA00008338"/>
    </source>
</evidence>
<evidence type="ECO:0000256" key="8">
    <source>
        <dbReference type="ARBA" id="ARBA00023136"/>
    </source>
</evidence>
<dbReference type="PANTHER" id="PTHR43077">
    <property type="entry name" value="TRANSPORT PERMEASE YVFS-RELATED"/>
    <property type="match status" value="1"/>
</dbReference>
<keyword evidence="6 12" id="KW-1133">Transmembrane helix</keyword>
<comment type="subunit">
    <text evidence="9">Homodimer. Interacts with EssB.</text>
</comment>
<dbReference type="Gene3D" id="3.40.1710.10">
    <property type="entry name" value="abc type-2 transporter like domain"/>
    <property type="match status" value="1"/>
</dbReference>
<protein>
    <recommendedName>
        <fullName evidence="3">Type VII secretion system accessory factor EsaA</fullName>
    </recommendedName>
</protein>
<feature type="transmembrane region" description="Helical" evidence="12">
    <location>
        <begin position="985"/>
        <end position="1005"/>
    </location>
</feature>
<feature type="compositionally biased region" description="Acidic residues" evidence="11">
    <location>
        <begin position="665"/>
        <end position="679"/>
    </location>
</feature>
<evidence type="ECO:0000256" key="3">
    <source>
        <dbReference type="ARBA" id="ARBA00020819"/>
    </source>
</evidence>
<comment type="subcellular location">
    <subcellularLocation>
        <location evidence="1">Cell membrane</location>
        <topology evidence="1">Multi-pass membrane protein</topology>
    </subcellularLocation>
</comment>
<feature type="transmembrane region" description="Helical" evidence="12">
    <location>
        <begin position="1138"/>
        <end position="1164"/>
    </location>
</feature>
<dbReference type="OrthoDB" id="4974788at2"/>
<comment type="caution">
    <text evidence="13">The sequence shown here is derived from an EMBL/GenBank/DDBJ whole genome shotgun (WGS) entry which is preliminary data.</text>
</comment>
<feature type="compositionally biased region" description="Acidic residues" evidence="11">
    <location>
        <begin position="615"/>
        <end position="634"/>
    </location>
</feature>
<dbReference type="Proteomes" id="UP000075806">
    <property type="component" value="Unassembled WGS sequence"/>
</dbReference>
<keyword evidence="7" id="KW-0843">Virulence</keyword>
<feature type="compositionally biased region" description="Acidic residues" evidence="11">
    <location>
        <begin position="585"/>
        <end position="605"/>
    </location>
</feature>
<dbReference type="InterPro" id="IPR051328">
    <property type="entry name" value="T7SS_ABC-Transporter"/>
</dbReference>
<dbReference type="InterPro" id="IPR023838">
    <property type="entry name" value="T7SS_EsaA"/>
</dbReference>
<gene>
    <name evidence="13" type="ORF">AZF04_13130</name>
</gene>
<evidence type="ECO:0000313" key="13">
    <source>
        <dbReference type="EMBL" id="KYG26024.1"/>
    </source>
</evidence>
<keyword evidence="14" id="KW-1185">Reference proteome</keyword>
<keyword evidence="10" id="KW-0175">Coiled coil</keyword>
<name>A0A162CQI1_9BACI</name>
<evidence type="ECO:0000256" key="7">
    <source>
        <dbReference type="ARBA" id="ARBA00023026"/>
    </source>
</evidence>
<reference evidence="13" key="1">
    <citation type="submission" date="2016-02" db="EMBL/GenBank/DDBJ databases">
        <title>Genome sequence of Bacillus trypoxylicola KCTC 13244(T).</title>
        <authorList>
            <person name="Jeong H."/>
            <person name="Park S.-H."/>
            <person name="Choi S.-K."/>
        </authorList>
    </citation>
    <scope>NUCLEOTIDE SEQUENCE [LARGE SCALE GENOMIC DNA]</scope>
    <source>
        <strain evidence="13">KCTC 13244</strain>
    </source>
</reference>
<evidence type="ECO:0000256" key="1">
    <source>
        <dbReference type="ARBA" id="ARBA00004651"/>
    </source>
</evidence>
<dbReference type="RefSeq" id="WP_061950203.1">
    <property type="nucleotide sequence ID" value="NZ_LTAO01000039.1"/>
</dbReference>
<evidence type="ECO:0000256" key="10">
    <source>
        <dbReference type="SAM" id="Coils"/>
    </source>
</evidence>
<evidence type="ECO:0000256" key="12">
    <source>
        <dbReference type="SAM" id="Phobius"/>
    </source>
</evidence>
<evidence type="ECO:0000256" key="11">
    <source>
        <dbReference type="SAM" id="MobiDB-lite"/>
    </source>
</evidence>
<accession>A0A162CQI1</accession>
<proteinExistence type="inferred from homology"/>
<keyword evidence="5 12" id="KW-0812">Transmembrane</keyword>
<evidence type="ECO:0000256" key="4">
    <source>
        <dbReference type="ARBA" id="ARBA00022475"/>
    </source>
</evidence>
<evidence type="ECO:0000256" key="5">
    <source>
        <dbReference type="ARBA" id="ARBA00022692"/>
    </source>
</evidence>
<evidence type="ECO:0000313" key="14">
    <source>
        <dbReference type="Proteomes" id="UP000075806"/>
    </source>
</evidence>
<organism evidence="13 14">
    <name type="scientific">Alkalihalobacillus trypoxylicola</name>
    <dbReference type="NCBI Taxonomy" id="519424"/>
    <lineage>
        <taxon>Bacteria</taxon>
        <taxon>Bacillati</taxon>
        <taxon>Bacillota</taxon>
        <taxon>Bacilli</taxon>
        <taxon>Bacillales</taxon>
        <taxon>Bacillaceae</taxon>
        <taxon>Alkalihalobacillus</taxon>
    </lineage>
</organism>
<keyword evidence="4" id="KW-1003">Cell membrane</keyword>
<keyword evidence="8 12" id="KW-0472">Membrane</keyword>
<evidence type="ECO:0000256" key="6">
    <source>
        <dbReference type="ARBA" id="ARBA00022989"/>
    </source>
</evidence>
<dbReference type="EMBL" id="LTAO01000039">
    <property type="protein sequence ID" value="KYG26024.1"/>
    <property type="molecule type" value="Genomic_DNA"/>
</dbReference>
<dbReference type="PANTHER" id="PTHR43077:SF10">
    <property type="entry name" value="TRANSPORT PERMEASE PROTEIN"/>
    <property type="match status" value="1"/>
</dbReference>
<evidence type="ECO:0000256" key="9">
    <source>
        <dbReference type="ARBA" id="ARBA00046722"/>
    </source>
</evidence>
<comment type="similarity">
    <text evidence="2">Belongs to the EsaA family.</text>
</comment>
<feature type="transmembrane region" description="Helical" evidence="12">
    <location>
        <begin position="1092"/>
        <end position="1118"/>
    </location>
</feature>
<feature type="coiled-coil region" evidence="10">
    <location>
        <begin position="792"/>
        <end position="833"/>
    </location>
</feature>